<dbReference type="Pfam" id="PF03553">
    <property type="entry name" value="Na_H_antiporter"/>
    <property type="match status" value="1"/>
</dbReference>
<feature type="transmembrane region" description="Helical" evidence="6">
    <location>
        <begin position="35"/>
        <end position="53"/>
    </location>
</feature>
<keyword evidence="9" id="KW-1185">Reference proteome</keyword>
<dbReference type="eggNOG" id="COG1757">
    <property type="taxonomic scope" value="Bacteria"/>
</dbReference>
<evidence type="ECO:0000313" key="9">
    <source>
        <dbReference type="Proteomes" id="UP000001572"/>
    </source>
</evidence>
<reference evidence="9" key="1">
    <citation type="journal article" date="2016" name="Genome Announc.">
        <title>Complete genome sequence of Alkaliphilus metalliredigens strain QYMF, an alkaliphilic and metal-reducing bacterium isolated from borax-contaminated leachate ponds.</title>
        <authorList>
            <person name="Hwang C."/>
            <person name="Copeland A."/>
            <person name="Lucas S."/>
            <person name="Lapidus A."/>
            <person name="Barry K."/>
            <person name="Detter J.C."/>
            <person name="Glavina Del Rio T."/>
            <person name="Hammon N."/>
            <person name="Israni S."/>
            <person name="Dalin E."/>
            <person name="Tice H."/>
            <person name="Pitluck S."/>
            <person name="Chertkov O."/>
            <person name="Brettin T."/>
            <person name="Bruce D."/>
            <person name="Han C."/>
            <person name="Schmutz J."/>
            <person name="Larimer F."/>
            <person name="Land M.L."/>
            <person name="Hauser L."/>
            <person name="Kyrpides N."/>
            <person name="Mikhailova N."/>
            <person name="Ye Q."/>
            <person name="Zhou J."/>
            <person name="Richardson P."/>
            <person name="Fields M.W."/>
        </authorList>
    </citation>
    <scope>NUCLEOTIDE SEQUENCE [LARGE SCALE GENOMIC DNA]</scope>
    <source>
        <strain evidence="9">QYMF</strain>
    </source>
</reference>
<feature type="transmembrane region" description="Helical" evidence="6">
    <location>
        <begin position="369"/>
        <end position="396"/>
    </location>
</feature>
<evidence type="ECO:0000256" key="2">
    <source>
        <dbReference type="ARBA" id="ARBA00022475"/>
    </source>
</evidence>
<evidence type="ECO:0000256" key="5">
    <source>
        <dbReference type="ARBA" id="ARBA00023136"/>
    </source>
</evidence>
<dbReference type="STRING" id="293826.Amet_0694"/>
<dbReference type="PANTHER" id="PTHR43478:SF1">
    <property type="entry name" value="NA+_H+ ANTIPORTER NHAC-LIKE C-TERMINAL DOMAIN-CONTAINING PROTEIN"/>
    <property type="match status" value="1"/>
</dbReference>
<evidence type="ECO:0000313" key="8">
    <source>
        <dbReference type="EMBL" id="ABR46919.1"/>
    </source>
</evidence>
<feature type="transmembrane region" description="Helical" evidence="6">
    <location>
        <begin position="329"/>
        <end position="348"/>
    </location>
</feature>
<feature type="transmembrane region" description="Helical" evidence="6">
    <location>
        <begin position="221"/>
        <end position="243"/>
    </location>
</feature>
<dbReference type="InterPro" id="IPR018461">
    <property type="entry name" value="Na/H_Antiport_NhaC-like_C"/>
</dbReference>
<keyword evidence="3 6" id="KW-0812">Transmembrane</keyword>
<keyword evidence="4 6" id="KW-1133">Transmembrane helix</keyword>
<dbReference type="EMBL" id="CP000724">
    <property type="protein sequence ID" value="ABR46919.1"/>
    <property type="molecule type" value="Genomic_DNA"/>
</dbReference>
<evidence type="ECO:0000256" key="6">
    <source>
        <dbReference type="SAM" id="Phobius"/>
    </source>
</evidence>
<keyword evidence="2" id="KW-1003">Cell membrane</keyword>
<evidence type="ECO:0000259" key="7">
    <source>
        <dbReference type="Pfam" id="PF03553"/>
    </source>
</evidence>
<feature type="transmembrane region" description="Helical" evidence="6">
    <location>
        <begin position="408"/>
        <end position="441"/>
    </location>
</feature>
<protein>
    <submittedName>
        <fullName evidence="8">Na+/H+ antiporter NhaC</fullName>
    </submittedName>
</protein>
<feature type="transmembrane region" description="Helical" evidence="6">
    <location>
        <begin position="60"/>
        <end position="79"/>
    </location>
</feature>
<comment type="subcellular location">
    <subcellularLocation>
        <location evidence="1">Cell membrane</location>
        <topology evidence="1">Multi-pass membrane protein</topology>
    </subcellularLocation>
</comment>
<name>A6TL51_ALKMQ</name>
<dbReference type="Proteomes" id="UP000001572">
    <property type="component" value="Chromosome"/>
</dbReference>
<evidence type="ECO:0000256" key="1">
    <source>
        <dbReference type="ARBA" id="ARBA00004651"/>
    </source>
</evidence>
<feature type="transmembrane region" description="Helical" evidence="6">
    <location>
        <begin position="290"/>
        <end position="309"/>
    </location>
</feature>
<dbReference type="HOGENOM" id="CLU_018751_2_0_9"/>
<dbReference type="PANTHER" id="PTHR43478">
    <property type="entry name" value="NA+/H+ ANTIPORTER-RELATED"/>
    <property type="match status" value="1"/>
</dbReference>
<evidence type="ECO:0000256" key="4">
    <source>
        <dbReference type="ARBA" id="ARBA00022989"/>
    </source>
</evidence>
<feature type="transmembrane region" description="Helical" evidence="6">
    <location>
        <begin position="99"/>
        <end position="123"/>
    </location>
</feature>
<keyword evidence="5 6" id="KW-0472">Membrane</keyword>
<gene>
    <name evidence="8" type="ordered locus">Amet_0694</name>
</gene>
<accession>A6TL51</accession>
<dbReference type="OrthoDB" id="9762978at2"/>
<feature type="domain" description="Na+/H+ antiporter NhaC-like C-terminal" evidence="7">
    <location>
        <begin position="189"/>
        <end position="510"/>
    </location>
</feature>
<sequence>MQLKGKWKIIGIIVFVLLLTTIVTASPGGEARTHYGMLSLLPPIVAILLAIMTKEVIPSLFIGLWVAGTMLASGNPIVGFGKSVETLWENLGDPWSARIVLTSLTMGGLVGVMRVGGGIDAVVQWITSRIKTVKGAMIATQLAGFIIFFEDYVNTLVVGTTMGPINDKHKISKEKFSYIVDSTAAPIACIAGISSWIAYMVGQIGSQFTQLDISYSPYLAYFRSIPFIIYNIIALVLLTYVILSQRDMGPMLAAERRARSTGKLLRDGAQPLINMNKDELKPEENCPKRLINFILPLASLIGLILVLMLTTGGWPKESFATAMGESSSSVALVWGSFGALVITILFYWAQGVAPLKRLFSGYIQGMQSIFVGTLILIFAWGIGAAIKQVGTAAFIVGATEGILSPQFIPIITFIAGALISFSTGTSYGTMAVLMPIVAPLVHGTSISAGMDPMTFMIPTIGAVFAGAVFGDHCSPISDTTIMSSMFTGADHIDHVNSQAPYALLAAVGALGGYIGVAIGLPAVVNLIIAAGITLGLFRVLSKPIMEHGQEQLKSNINS</sequence>
<evidence type="ECO:0000256" key="3">
    <source>
        <dbReference type="ARBA" id="ARBA00022692"/>
    </source>
</evidence>
<dbReference type="GO" id="GO:0005886">
    <property type="term" value="C:plasma membrane"/>
    <property type="evidence" value="ECO:0007669"/>
    <property type="project" value="UniProtKB-SubCell"/>
</dbReference>
<dbReference type="KEGG" id="amt:Amet_0694"/>
<proteinExistence type="predicted"/>
<organism evidence="8 9">
    <name type="scientific">Alkaliphilus metalliredigens (strain QYMF)</name>
    <dbReference type="NCBI Taxonomy" id="293826"/>
    <lineage>
        <taxon>Bacteria</taxon>
        <taxon>Bacillati</taxon>
        <taxon>Bacillota</taxon>
        <taxon>Clostridia</taxon>
        <taxon>Peptostreptococcales</taxon>
        <taxon>Natronincolaceae</taxon>
        <taxon>Alkaliphilus</taxon>
    </lineage>
</organism>
<feature type="transmembrane region" description="Helical" evidence="6">
    <location>
        <begin position="513"/>
        <end position="537"/>
    </location>
</feature>
<feature type="transmembrane region" description="Helical" evidence="6">
    <location>
        <begin position="178"/>
        <end position="201"/>
    </location>
</feature>
<dbReference type="AlphaFoldDB" id="A6TL51"/>